<feature type="compositionally biased region" description="Basic and acidic residues" evidence="1">
    <location>
        <begin position="17"/>
        <end position="30"/>
    </location>
</feature>
<keyword evidence="4" id="KW-1185">Reference proteome</keyword>
<dbReference type="EMBL" id="JBJKBG010000007">
    <property type="protein sequence ID" value="KAL3732565.1"/>
    <property type="molecule type" value="Genomic_DNA"/>
</dbReference>
<evidence type="ECO:0000313" key="4">
    <source>
        <dbReference type="Proteomes" id="UP001634007"/>
    </source>
</evidence>
<feature type="domain" description="VQ" evidence="2">
    <location>
        <begin position="38"/>
        <end position="64"/>
    </location>
</feature>
<proteinExistence type="predicted"/>
<protein>
    <recommendedName>
        <fullName evidence="2">VQ domain-containing protein</fullName>
    </recommendedName>
</protein>
<name>A0ABD3JY38_EUCGL</name>
<evidence type="ECO:0000256" key="1">
    <source>
        <dbReference type="SAM" id="MobiDB-lite"/>
    </source>
</evidence>
<accession>A0ABD3JY38</accession>
<organism evidence="3 4">
    <name type="scientific">Eucalyptus globulus</name>
    <name type="common">Tasmanian blue gum</name>
    <dbReference type="NCBI Taxonomy" id="34317"/>
    <lineage>
        <taxon>Eukaryota</taxon>
        <taxon>Viridiplantae</taxon>
        <taxon>Streptophyta</taxon>
        <taxon>Embryophyta</taxon>
        <taxon>Tracheophyta</taxon>
        <taxon>Spermatophyta</taxon>
        <taxon>Magnoliopsida</taxon>
        <taxon>eudicotyledons</taxon>
        <taxon>Gunneridae</taxon>
        <taxon>Pentapetalae</taxon>
        <taxon>rosids</taxon>
        <taxon>malvids</taxon>
        <taxon>Myrtales</taxon>
        <taxon>Myrtaceae</taxon>
        <taxon>Myrtoideae</taxon>
        <taxon>Eucalypteae</taxon>
        <taxon>Eucalyptus</taxon>
    </lineage>
</organism>
<comment type="caution">
    <text evidence="3">The sequence shown here is derived from an EMBL/GenBank/DDBJ whole genome shotgun (WGS) entry which is preliminary data.</text>
</comment>
<dbReference type="AlphaFoldDB" id="A0ABD3JY38"/>
<reference evidence="3 4" key="1">
    <citation type="submission" date="2024-11" db="EMBL/GenBank/DDBJ databases">
        <title>Chromosome-level genome assembly of Eucalyptus globulus Labill. provides insights into its genome evolution.</title>
        <authorList>
            <person name="Li X."/>
        </authorList>
    </citation>
    <scope>NUCLEOTIDE SEQUENCE [LARGE SCALE GENOMIC DNA]</scope>
    <source>
        <strain evidence="3">CL2024</strain>
        <tissue evidence="3">Fresh tender leaves</tissue>
    </source>
</reference>
<dbReference type="Proteomes" id="UP001634007">
    <property type="component" value="Unassembled WGS sequence"/>
</dbReference>
<evidence type="ECO:0000313" key="3">
    <source>
        <dbReference type="EMBL" id="KAL3732565.1"/>
    </source>
</evidence>
<dbReference type="Pfam" id="PF05678">
    <property type="entry name" value="VQ"/>
    <property type="match status" value="1"/>
</dbReference>
<evidence type="ECO:0000259" key="2">
    <source>
        <dbReference type="Pfam" id="PF05678"/>
    </source>
</evidence>
<dbReference type="PANTHER" id="PTHR33624:SF17">
    <property type="entry name" value="OS07G0687400 PROTEIN"/>
    <property type="match status" value="1"/>
</dbReference>
<dbReference type="PANTHER" id="PTHR33624">
    <property type="entry name" value="SIGMA FACTOR BINDING PROTEIN 1, CHLOROPLASTIC"/>
    <property type="match status" value="1"/>
</dbReference>
<feature type="region of interest" description="Disordered" evidence="1">
    <location>
        <begin position="1"/>
        <end position="30"/>
    </location>
</feature>
<dbReference type="InterPro" id="IPR039335">
    <property type="entry name" value="SIB1/2"/>
</dbReference>
<gene>
    <name evidence="3" type="ORF">ACJRO7_029249</name>
</gene>
<dbReference type="InterPro" id="IPR008889">
    <property type="entry name" value="VQ"/>
</dbReference>
<feature type="region of interest" description="Disordered" evidence="1">
    <location>
        <begin position="64"/>
        <end position="88"/>
    </location>
</feature>
<sequence length="170" mass="17802">MDVLGVNHPRKKIANSRKPEGAARRRSSADKGIKVVYISSPMKVKTSAAEFRATVQGLTGRDSDVARFMDADGSGGGGGEKPRSQSADERGFVAAGDYCMGGNGGIGSNNCGFGIHDHNNLSCDSPTESDSVFEPFKGGSVHGGHRDVVPSSYFNDSAFLDVLTLFDAVA</sequence>